<dbReference type="InterPro" id="IPR051803">
    <property type="entry name" value="TA_system_RelE-like_toxin"/>
</dbReference>
<sequence length="109" mass="12890">METERSETAVIATIQWSKHAQRDRTIARMSLENLNLHVALDFEDSLKRAVKTLRSFPAIGRPGRLPNTRELVSHKRYRIIYRLKENKVTILKLHNVSRPWSPRDYPFHD</sequence>
<dbReference type="PANTHER" id="PTHR33755:SF6">
    <property type="entry name" value="PLASMID STABILIZATION SYSTEM PROTEIN"/>
    <property type="match status" value="1"/>
</dbReference>
<protein>
    <submittedName>
        <fullName evidence="3">Addiction module toxin RelE</fullName>
    </submittedName>
</protein>
<dbReference type="AlphaFoldDB" id="A0A5E4RLI7"/>
<evidence type="ECO:0000256" key="1">
    <source>
        <dbReference type="ARBA" id="ARBA00006226"/>
    </source>
</evidence>
<keyword evidence="2" id="KW-1277">Toxin-antitoxin system</keyword>
<dbReference type="InterPro" id="IPR007712">
    <property type="entry name" value="RelE/ParE_toxin"/>
</dbReference>
<dbReference type="PANTHER" id="PTHR33755">
    <property type="entry name" value="TOXIN PARE1-RELATED"/>
    <property type="match status" value="1"/>
</dbReference>
<gene>
    <name evidence="3" type="ORF">PCE31106_00244</name>
</gene>
<dbReference type="Pfam" id="PF05016">
    <property type="entry name" value="ParE_toxin"/>
    <property type="match status" value="1"/>
</dbReference>
<dbReference type="EMBL" id="CABPSL010000001">
    <property type="protein sequence ID" value="VVD63975.1"/>
    <property type="molecule type" value="Genomic_DNA"/>
</dbReference>
<accession>A0A5E4RLI7</accession>
<dbReference type="Proteomes" id="UP000384354">
    <property type="component" value="Unassembled WGS sequence"/>
</dbReference>
<evidence type="ECO:0000256" key="2">
    <source>
        <dbReference type="ARBA" id="ARBA00022649"/>
    </source>
</evidence>
<reference evidence="3 4" key="1">
    <citation type="submission" date="2019-08" db="EMBL/GenBank/DDBJ databases">
        <authorList>
            <person name="Peeters C."/>
        </authorList>
    </citation>
    <scope>NUCLEOTIDE SEQUENCE [LARGE SCALE GENOMIC DNA]</scope>
    <source>
        <strain evidence="3 4">LMG 31106</strain>
    </source>
</reference>
<comment type="similarity">
    <text evidence="1">Belongs to the RelE toxin family.</text>
</comment>
<proteinExistence type="inferred from homology"/>
<evidence type="ECO:0000313" key="3">
    <source>
        <dbReference type="EMBL" id="VVD63975.1"/>
    </source>
</evidence>
<dbReference type="InterPro" id="IPR035093">
    <property type="entry name" value="RelE/ParE_toxin_dom_sf"/>
</dbReference>
<dbReference type="Gene3D" id="3.30.2310.20">
    <property type="entry name" value="RelE-like"/>
    <property type="match status" value="1"/>
</dbReference>
<evidence type="ECO:0000313" key="4">
    <source>
        <dbReference type="Proteomes" id="UP000384354"/>
    </source>
</evidence>
<name>A0A5E4RLI7_9BURK</name>
<organism evidence="3 4">
    <name type="scientific">Pandoraea cepalis</name>
    <dbReference type="NCBI Taxonomy" id="2508294"/>
    <lineage>
        <taxon>Bacteria</taxon>
        <taxon>Pseudomonadati</taxon>
        <taxon>Pseudomonadota</taxon>
        <taxon>Betaproteobacteria</taxon>
        <taxon>Burkholderiales</taxon>
        <taxon>Burkholderiaceae</taxon>
        <taxon>Pandoraea</taxon>
    </lineage>
</organism>